<dbReference type="InterPro" id="IPR050523">
    <property type="entry name" value="AKR_Detox_Biosynth"/>
</dbReference>
<evidence type="ECO:0000313" key="3">
    <source>
        <dbReference type="EMBL" id="SFK42845.1"/>
    </source>
</evidence>
<dbReference type="EMBL" id="FOSJ01000033">
    <property type="protein sequence ID" value="SFK42845.1"/>
    <property type="molecule type" value="Genomic_DNA"/>
</dbReference>
<dbReference type="Proteomes" id="UP000199589">
    <property type="component" value="Unassembled WGS sequence"/>
</dbReference>
<dbReference type="PRINTS" id="PR00069">
    <property type="entry name" value="ALDKETRDTASE"/>
</dbReference>
<dbReference type="SUPFAM" id="SSF51430">
    <property type="entry name" value="NAD(P)-linked oxidoreductase"/>
    <property type="match status" value="1"/>
</dbReference>
<dbReference type="Pfam" id="PF00248">
    <property type="entry name" value="Aldo_ket_red"/>
    <property type="match status" value="1"/>
</dbReference>
<evidence type="ECO:0000259" key="2">
    <source>
        <dbReference type="Pfam" id="PF00248"/>
    </source>
</evidence>
<sequence length="314" mass="35323">MSELVTLGKSGLQVHPIGLGANKISDADPSTNTEYGGEILLDAIEKGLNFIDTAFIYGNGKSESIIGETLKKHNLRKDIVIATKGAHEIIDGEIKLNNSPDFLTKQVEDSLQRLQTDYIDLYYIHFPDEDTPKAEAIGALSRLKEQGKIRSIGVSNFSLDQIKEANVHNDIDVVQDEYNLLNQEAESSVFSYYNEKNISFIPYFPFASGLLAGKYDKDTQLSDRQRSRPQFQEPTYSEILSKVDRLNTLADQYNTGIQNIVLAYYLSKDVINAVIPGARNRNQMEQNLEAANIKLTQEEINFISELFPKSYKLK</sequence>
<evidence type="ECO:0000256" key="1">
    <source>
        <dbReference type="ARBA" id="ARBA00023002"/>
    </source>
</evidence>
<accession>A0A1I3ZFL6</accession>
<dbReference type="OrthoDB" id="9773828at2"/>
<dbReference type="Gene3D" id="3.20.20.100">
    <property type="entry name" value="NADP-dependent oxidoreductase domain"/>
    <property type="match status" value="1"/>
</dbReference>
<evidence type="ECO:0000313" key="4">
    <source>
        <dbReference type="Proteomes" id="UP000199589"/>
    </source>
</evidence>
<dbReference type="PANTHER" id="PTHR43364">
    <property type="entry name" value="NADH-SPECIFIC METHYLGLYOXAL REDUCTASE-RELATED"/>
    <property type="match status" value="1"/>
</dbReference>
<keyword evidence="1" id="KW-0560">Oxidoreductase</keyword>
<dbReference type="InterPro" id="IPR023210">
    <property type="entry name" value="NADP_OxRdtase_dom"/>
</dbReference>
<reference evidence="4" key="1">
    <citation type="submission" date="2016-10" db="EMBL/GenBank/DDBJ databases">
        <authorList>
            <person name="Varghese N."/>
            <person name="Submissions S."/>
        </authorList>
    </citation>
    <scope>NUCLEOTIDE SEQUENCE [LARGE SCALE GENOMIC DNA]</scope>
    <source>
        <strain evidence="4">DSM 16108</strain>
    </source>
</reference>
<dbReference type="PROSITE" id="PS00062">
    <property type="entry name" value="ALDOKETO_REDUCTASE_2"/>
    <property type="match status" value="1"/>
</dbReference>
<dbReference type="InterPro" id="IPR018170">
    <property type="entry name" value="Aldo/ket_reductase_CS"/>
</dbReference>
<dbReference type="GO" id="GO:0016491">
    <property type="term" value="F:oxidoreductase activity"/>
    <property type="evidence" value="ECO:0007669"/>
    <property type="project" value="UniProtKB-KW"/>
</dbReference>
<proteinExistence type="predicted"/>
<organism evidence="3 4">
    <name type="scientific">Marinilactibacillus piezotolerans</name>
    <dbReference type="NCBI Taxonomy" id="258723"/>
    <lineage>
        <taxon>Bacteria</taxon>
        <taxon>Bacillati</taxon>
        <taxon>Bacillota</taxon>
        <taxon>Bacilli</taxon>
        <taxon>Lactobacillales</taxon>
        <taxon>Carnobacteriaceae</taxon>
        <taxon>Marinilactibacillus</taxon>
    </lineage>
</organism>
<dbReference type="PANTHER" id="PTHR43364:SF4">
    <property type="entry name" value="NAD(P)-LINKED OXIDOREDUCTASE SUPERFAMILY PROTEIN"/>
    <property type="match status" value="1"/>
</dbReference>
<dbReference type="STRING" id="258723.GCA_900169305_00894"/>
<dbReference type="AlphaFoldDB" id="A0A1I3ZFL6"/>
<dbReference type="RefSeq" id="WP_072695553.1">
    <property type="nucleotide sequence ID" value="NZ_FOSJ01000033.1"/>
</dbReference>
<dbReference type="FunFam" id="3.20.20.100:FF:000004">
    <property type="entry name" value="Oxidoreductase, aldo/keto reductase"/>
    <property type="match status" value="1"/>
</dbReference>
<protein>
    <submittedName>
        <fullName evidence="3">Predicted oxidoreductase</fullName>
    </submittedName>
</protein>
<gene>
    <name evidence="3" type="ORF">SAMN04488569_103314</name>
</gene>
<dbReference type="InterPro" id="IPR020471">
    <property type="entry name" value="AKR"/>
</dbReference>
<dbReference type="GO" id="GO:0005829">
    <property type="term" value="C:cytosol"/>
    <property type="evidence" value="ECO:0007669"/>
    <property type="project" value="UniProtKB-ARBA"/>
</dbReference>
<feature type="domain" description="NADP-dependent oxidoreductase" evidence="2">
    <location>
        <begin position="16"/>
        <end position="305"/>
    </location>
</feature>
<name>A0A1I3ZFL6_9LACT</name>
<keyword evidence="4" id="KW-1185">Reference proteome</keyword>
<dbReference type="InterPro" id="IPR036812">
    <property type="entry name" value="NAD(P)_OxRdtase_dom_sf"/>
</dbReference>